<organism evidence="1 2">
    <name type="scientific">Taklimakanibacter albus</name>
    <dbReference type="NCBI Taxonomy" id="2800327"/>
    <lineage>
        <taxon>Bacteria</taxon>
        <taxon>Pseudomonadati</taxon>
        <taxon>Pseudomonadota</taxon>
        <taxon>Alphaproteobacteria</taxon>
        <taxon>Hyphomicrobiales</taxon>
        <taxon>Aestuariivirgaceae</taxon>
        <taxon>Taklimakanibacter</taxon>
    </lineage>
</organism>
<reference evidence="1" key="1">
    <citation type="submission" date="2021-01" db="EMBL/GenBank/DDBJ databases">
        <authorList>
            <person name="Sun Q."/>
        </authorList>
    </citation>
    <scope>NUCLEOTIDE SEQUENCE</scope>
    <source>
        <strain evidence="1">YIM B02566</strain>
    </source>
</reference>
<dbReference type="EMBL" id="JAENHL010000006">
    <property type="protein sequence ID" value="MBK1865907.1"/>
    <property type="molecule type" value="Genomic_DNA"/>
</dbReference>
<proteinExistence type="predicted"/>
<evidence type="ECO:0000313" key="1">
    <source>
        <dbReference type="EMBL" id="MBK1865907.1"/>
    </source>
</evidence>
<gene>
    <name evidence="1" type="ORF">JHL16_06050</name>
</gene>
<keyword evidence="1" id="KW-0456">Lyase</keyword>
<accession>A0ACC5QZY1</accession>
<dbReference type="Proteomes" id="UP000616151">
    <property type="component" value="Unassembled WGS sequence"/>
</dbReference>
<sequence>MRSTVRTATLALLRELGVTMVFGNPGSTELAFLADWPSDFRYVLGLQESVVVGMADGYAQATGRAAFVNLHSAAGVGHALGAIFTAYKNQTPLVITAGQQARSLLALQPFLGAEHAAEFPKPHVKWAIEPARAEDVPLAIAQAWQIAMQAPCGPTFVSIPSDDWDKPAEPVVLRPKSRLLAPDPEGLAQIARALEASRRPAIVFGPGVGRENMQDEVTVLVEQLDADVWAAPMISRDGVAQDHPRFAGFLPAASGPLAKSLERYDCILMLGGPAFLLHVPDGLAVLAQLPPLFQITDDPRSAVASPRATSLIASLRLAVPALARLITHRPATASKARDPISAPPAGISLTPELAVHILAGLAPQDAVFVEEAPSHKTAIQRFLPIGKEQGFHAMASGGLGFGLAAAAGLALGRPRRRVVAFIGDGSAMYSIQSLWSAAREKLPVTYVILNNRGYGAMRAFSRMMQISDIPGIDVEGIDFVALARALGCPAALAETAEELDRAFRQSLASEGPMLIEVNVGSEIAALF</sequence>
<protein>
    <submittedName>
        <fullName evidence="1">Benzoylformate decarboxylase</fullName>
        <ecNumber evidence="1">4.1.1.7</ecNumber>
    </submittedName>
</protein>
<dbReference type="EC" id="4.1.1.7" evidence="1"/>
<keyword evidence="2" id="KW-1185">Reference proteome</keyword>
<comment type="caution">
    <text evidence="1">The sequence shown here is derived from an EMBL/GenBank/DDBJ whole genome shotgun (WGS) entry which is preliminary data.</text>
</comment>
<name>A0ACC5QZY1_9HYPH</name>
<evidence type="ECO:0000313" key="2">
    <source>
        <dbReference type="Proteomes" id="UP000616151"/>
    </source>
</evidence>